<dbReference type="InterPro" id="IPR022279">
    <property type="entry name" value="Pup_ligase"/>
</dbReference>
<dbReference type="GO" id="GO:0000287">
    <property type="term" value="F:magnesium ion binding"/>
    <property type="evidence" value="ECO:0007669"/>
    <property type="project" value="UniProtKB-UniRule"/>
</dbReference>
<dbReference type="PANTHER" id="PTHR42307">
    <property type="entry name" value="PUP DEAMIDASE/DEPUPYLASE"/>
    <property type="match status" value="1"/>
</dbReference>
<feature type="binding site" evidence="7">
    <location>
        <position position="62"/>
    </location>
    <ligand>
        <name>Mg(2+)</name>
        <dbReference type="ChEBI" id="CHEBI:18420"/>
    </ligand>
</feature>
<keyword evidence="1 7" id="KW-0436">Ligase</keyword>
<dbReference type="InterPro" id="IPR004347">
    <property type="entry name" value="Pup_ligase/deamidase"/>
</dbReference>
<comment type="catalytic activity">
    <reaction evidence="7">
        <text>ATP + [prokaryotic ubiquitin-like protein]-L-glutamate + [protein]-L-lysine = ADP + phosphate + N(6)-([prokaryotic ubiquitin-like protein]-gamma-L-glutamyl)-[protein]-L-lysine.</text>
        <dbReference type="EC" id="6.3.1.19"/>
    </reaction>
</comment>
<dbReference type="Pfam" id="PF03136">
    <property type="entry name" value="Pup_ligase"/>
    <property type="match status" value="1"/>
</dbReference>
<reference evidence="10 11" key="1">
    <citation type="submission" date="2018-02" db="EMBL/GenBank/DDBJ databases">
        <title>Corynebacterium alimpuense sp. nov., a marine obligate actinomycete isolated from sediments of Valparaiso bay, Chile.</title>
        <authorList>
            <person name="Claverias F."/>
            <person name="Gonzales-Siles L."/>
            <person name="Salva-Serra F."/>
            <person name="Inganaes E."/>
            <person name="Molin K."/>
            <person name="Cumsille A."/>
            <person name="Undabarrena A."/>
            <person name="Couve E."/>
            <person name="Moore E.R.B."/>
            <person name="Gomila M."/>
            <person name="Camara B."/>
        </authorList>
    </citation>
    <scope>NUCLEOTIDE SEQUENCE [LARGE SCALE GENOMIC DNA]</scope>
    <source>
        <strain evidence="10 11">CCUG 69366</strain>
    </source>
</reference>
<feature type="binding site" evidence="7">
    <location>
        <position position="60"/>
    </location>
    <ligand>
        <name>ATP</name>
        <dbReference type="ChEBI" id="CHEBI:30616"/>
    </ligand>
</feature>
<comment type="miscellaneous">
    <text evidence="7">The reaction mechanism probably proceeds via the activation of Pup by phosphorylation of its C-terminal glutamate, which is then subject to nucleophilic attack by the substrate lysine, resulting in an isopeptide bond and the release of phosphate as a good leaving group.</text>
</comment>
<evidence type="ECO:0000256" key="4">
    <source>
        <dbReference type="ARBA" id="ARBA00022786"/>
    </source>
</evidence>
<evidence type="ECO:0000256" key="5">
    <source>
        <dbReference type="ARBA" id="ARBA00022840"/>
    </source>
</evidence>
<feature type="binding site" evidence="7">
    <location>
        <position position="73"/>
    </location>
    <ligand>
        <name>ATP</name>
        <dbReference type="ChEBI" id="CHEBI:30616"/>
    </ligand>
</feature>
<keyword evidence="3 7" id="KW-0547">Nucleotide-binding</keyword>
<evidence type="ECO:0000256" key="8">
    <source>
        <dbReference type="NCBIfam" id="TIGR03686"/>
    </source>
</evidence>
<evidence type="ECO:0000256" key="3">
    <source>
        <dbReference type="ARBA" id="ARBA00022741"/>
    </source>
</evidence>
<evidence type="ECO:0000313" key="10">
    <source>
        <dbReference type="EMBL" id="RNE49146.1"/>
    </source>
</evidence>
<feature type="active site" description="Proton acceptor" evidence="7 9">
    <location>
        <position position="64"/>
    </location>
</feature>
<dbReference type="PANTHER" id="PTHR42307:SF3">
    <property type="entry name" value="PUP--PROTEIN LIGASE"/>
    <property type="match status" value="1"/>
</dbReference>
<gene>
    <name evidence="7 10" type="primary">pafA</name>
    <name evidence="10" type="ORF">C5L39_01805</name>
</gene>
<dbReference type="GO" id="GO:0016879">
    <property type="term" value="F:ligase activity, forming carbon-nitrogen bonds"/>
    <property type="evidence" value="ECO:0007669"/>
    <property type="project" value="UniProtKB-UniRule"/>
</dbReference>
<dbReference type="GO" id="GO:0010498">
    <property type="term" value="P:proteasomal protein catabolic process"/>
    <property type="evidence" value="ECO:0007669"/>
    <property type="project" value="UniProtKB-UniRule"/>
</dbReference>
<dbReference type="RefSeq" id="WP_123047194.1">
    <property type="nucleotide sequence ID" value="NZ_PTJO01000003.1"/>
</dbReference>
<comment type="pathway">
    <text evidence="7">Protein degradation; proteasomal Pup-dependent pathway.</text>
</comment>
<evidence type="ECO:0000256" key="1">
    <source>
        <dbReference type="ARBA" id="ARBA00022598"/>
    </source>
</evidence>
<keyword evidence="5 7" id="KW-0067">ATP-binding</keyword>
<name>A0A3M8K7L9_9CORY</name>
<dbReference type="NCBIfam" id="TIGR03686">
    <property type="entry name" value="pupylate_PafA"/>
    <property type="match status" value="1"/>
</dbReference>
<keyword evidence="11" id="KW-1185">Reference proteome</keyword>
<feature type="binding site" evidence="7">
    <location>
        <position position="15"/>
    </location>
    <ligand>
        <name>Mg(2+)</name>
        <dbReference type="ChEBI" id="CHEBI:18420"/>
    </ligand>
</feature>
<dbReference type="AlphaFoldDB" id="A0A3M8K7L9"/>
<dbReference type="HAMAP" id="MF_02111">
    <property type="entry name" value="Pup_ligase"/>
    <property type="match status" value="1"/>
</dbReference>
<dbReference type="PIRSF" id="PIRSF018077">
    <property type="entry name" value="UCP018077"/>
    <property type="match status" value="1"/>
</dbReference>
<dbReference type="GO" id="GO:0019787">
    <property type="term" value="F:ubiquitin-like protein transferase activity"/>
    <property type="evidence" value="ECO:0007669"/>
    <property type="project" value="UniProtKB-UniRule"/>
</dbReference>
<dbReference type="OrthoDB" id="9760627at2"/>
<feature type="binding site" evidence="7">
    <location>
        <position position="70"/>
    </location>
    <ligand>
        <name>Mg(2+)</name>
        <dbReference type="ChEBI" id="CHEBI:18420"/>
    </ligand>
</feature>
<evidence type="ECO:0000256" key="2">
    <source>
        <dbReference type="ARBA" id="ARBA00022723"/>
    </source>
</evidence>
<proteinExistence type="inferred from homology"/>
<dbReference type="GO" id="GO:0005524">
    <property type="term" value="F:ATP binding"/>
    <property type="evidence" value="ECO:0007669"/>
    <property type="project" value="UniProtKB-UniRule"/>
</dbReference>
<comment type="pathway">
    <text evidence="7">Protein modification; protein pupylation.</text>
</comment>
<organism evidence="10 11">
    <name type="scientific">Corynebacterium alimapuense</name>
    <dbReference type="NCBI Taxonomy" id="1576874"/>
    <lineage>
        <taxon>Bacteria</taxon>
        <taxon>Bacillati</taxon>
        <taxon>Actinomycetota</taxon>
        <taxon>Actinomycetes</taxon>
        <taxon>Mycobacteriales</taxon>
        <taxon>Corynebacteriaceae</taxon>
        <taxon>Corynebacterium</taxon>
    </lineage>
</organism>
<sequence length="475" mass="53005">MSQVQLYSRRIMGVETEYGITAVSSQKNRTLTPEEVARYLFRPVVQRYASSNIFTPNGSRLYLDVGSHPEVATAECDSLTQLLNYERAGDVMLNDLACQAEKALAHEGIDTRIYLFKNNVDSVGNSYGCHENYLVGRELVLRNLARQLLPFMITRQLICGAGMIARATAGNQPGFLLSQRADQVWEGVSSATTRSRPIINTRDEPHGDSHRFRRMHVIVGDSNMSEPTFALKVGSTLLLLEMIEAGVDLPDLELADPISHIRDISRDITGSTVLDLKNGGTVTALSVQEQTLAAATQWLDQRPDKGTPTEELRRVVDLWQRQLEAIATGDFSRVDREIDWVIKRNLLHRYLDRLGGDWSHPKLAQVDLAFHDIRPGRGLFPLLEAKGLVDRWSSDEDIAAAVLEAPATTRAHLRGQFITHAEHLGAPITTDWVHLKINAPQTQMVELTDPFAAVDSRVDALLDYLDEHAGEYGEH</sequence>
<evidence type="ECO:0000313" key="11">
    <source>
        <dbReference type="Proteomes" id="UP000266975"/>
    </source>
</evidence>
<keyword evidence="6 7" id="KW-0460">Magnesium</keyword>
<dbReference type="EMBL" id="PTJO01000003">
    <property type="protein sequence ID" value="RNE49146.1"/>
    <property type="molecule type" value="Genomic_DNA"/>
</dbReference>
<evidence type="ECO:0000256" key="7">
    <source>
        <dbReference type="HAMAP-Rule" id="MF_02111"/>
    </source>
</evidence>
<dbReference type="UniPathway" id="UPA00997"/>
<feature type="binding site" evidence="7">
    <location>
        <position position="432"/>
    </location>
    <ligand>
        <name>ATP</name>
        <dbReference type="ChEBI" id="CHEBI:30616"/>
    </ligand>
</feature>
<accession>A0A3M8K7L9</accession>
<keyword evidence="4 7" id="KW-0833">Ubl conjugation pathway</keyword>
<comment type="function">
    <text evidence="7">Catalyzes the covalent attachment of the prokaryotic ubiquitin-like protein modifier Pup to the proteasomal substrate proteins, thereby targeting them for proteasomal degradation. This tagging system is termed pupylation. The ligation reaction involves the side-chain carboxylate of the C-terminal glutamate of Pup and the side-chain amino group of a substrate lysine.</text>
</comment>
<dbReference type="EC" id="6.3.1.19" evidence="7 8"/>
<dbReference type="GO" id="GO:0019941">
    <property type="term" value="P:modification-dependent protein catabolic process"/>
    <property type="evidence" value="ECO:0007669"/>
    <property type="project" value="UniProtKB-UniRule"/>
</dbReference>
<dbReference type="Proteomes" id="UP000266975">
    <property type="component" value="Unassembled WGS sequence"/>
</dbReference>
<comment type="similarity">
    <text evidence="7">Belongs to the Pup ligase/Pup deamidase family. Pup-conjugating enzyme subfamily.</text>
</comment>
<dbReference type="GO" id="GO:0070490">
    <property type="term" value="P:protein pupylation"/>
    <property type="evidence" value="ECO:0007669"/>
    <property type="project" value="UniProtKB-UniRule"/>
</dbReference>
<evidence type="ECO:0000256" key="6">
    <source>
        <dbReference type="ARBA" id="ARBA00022842"/>
    </source>
</evidence>
<protein>
    <recommendedName>
        <fullName evidence="7 8">Pup--protein ligase</fullName>
        <ecNumber evidence="7 8">6.3.1.19</ecNumber>
    </recommendedName>
    <alternativeName>
        <fullName evidence="7">Proteasome accessory factor A</fullName>
    </alternativeName>
    <alternativeName>
        <fullName evidence="7">Pup-conjugating enzyme</fullName>
    </alternativeName>
</protein>
<keyword evidence="2 7" id="KW-0479">Metal-binding</keyword>
<comment type="caution">
    <text evidence="10">The sequence shown here is derived from an EMBL/GenBank/DDBJ whole genome shotgun (WGS) entry which is preliminary data.</text>
</comment>
<evidence type="ECO:0000256" key="9">
    <source>
        <dbReference type="PIRSR" id="PIRSR018077-1"/>
    </source>
</evidence>
<dbReference type="UniPathway" id="UPA00998"/>